<proteinExistence type="predicted"/>
<keyword evidence="1" id="KW-0175">Coiled coil</keyword>
<dbReference type="SMART" id="SM00471">
    <property type="entry name" value="HDc"/>
    <property type="match status" value="1"/>
</dbReference>
<dbReference type="Pfam" id="PF00497">
    <property type="entry name" value="SBP_bac_3"/>
    <property type="match status" value="1"/>
</dbReference>
<dbReference type="GO" id="GO:0007165">
    <property type="term" value="P:signal transduction"/>
    <property type="evidence" value="ECO:0007669"/>
    <property type="project" value="InterPro"/>
</dbReference>
<dbReference type="PANTHER" id="PTHR45228">
    <property type="entry name" value="CYCLIC DI-GMP PHOSPHODIESTERASE TM_0186-RELATED"/>
    <property type="match status" value="1"/>
</dbReference>
<accession>E3BEN1</accession>
<evidence type="ECO:0000259" key="2">
    <source>
        <dbReference type="PROSITE" id="PS50885"/>
    </source>
</evidence>
<dbReference type="RefSeq" id="WP_009599322.1">
    <property type="nucleotide sequence ID" value="NZ_AEIU01000003.1"/>
</dbReference>
<evidence type="ECO:0008006" key="6">
    <source>
        <dbReference type="Google" id="ProtNLM"/>
    </source>
</evidence>
<dbReference type="SUPFAM" id="SSF109604">
    <property type="entry name" value="HD-domain/PDEase-like"/>
    <property type="match status" value="2"/>
</dbReference>
<dbReference type="eggNOG" id="COG0834">
    <property type="taxonomic scope" value="Bacteria"/>
</dbReference>
<dbReference type="eggNOG" id="COG2206">
    <property type="taxonomic scope" value="Bacteria"/>
</dbReference>
<organism evidence="4 5">
    <name type="scientific">Vibrio caribbeanicus ATCC BAA-2122</name>
    <dbReference type="NCBI Taxonomy" id="796620"/>
    <lineage>
        <taxon>Bacteria</taxon>
        <taxon>Pseudomonadati</taxon>
        <taxon>Pseudomonadota</taxon>
        <taxon>Gammaproteobacteria</taxon>
        <taxon>Vibrionales</taxon>
        <taxon>Vibrionaceae</taxon>
        <taxon>Vibrio</taxon>
    </lineage>
</organism>
<dbReference type="STRING" id="796620.VIBC2010_15834"/>
<dbReference type="Gene3D" id="1.10.3210.10">
    <property type="entry name" value="Hypothetical protein af1432"/>
    <property type="match status" value="2"/>
</dbReference>
<sequence length="1033" mass="117697">MNSNDKKRTFPFRLTIGLLLIFVATLTAAVALFVQFNLIYKTLEENQLERFSSVAQLVSKNMERTDDRMRRVVATLSHVIDPNLDDIHWQTIFVTTLEATPDLYSVYFSNSDDDYFQIINLDVVETLREIVGAKLDERWLSVTIKWETDKKRIRTFSFLDKDLKVRRVQRSVSGYYPSLRPWHQKAQLGGVVKTEPYVFAQVPEPGQTYASLNEAGNAVIGADILITSLSAILNRTFDSQPSDAYVFRQTGELLADTNPALKEERLPQLKSLPMTEEEKALVTSLNPLRISNQRNWAPIDYSVLGEPRGYGIDMVRMIGQMTGIEWLYVNGLDWTEFLNQFNSGKIDALHSLQRHEDGYAKGVFSDKLFSLPFGMLVPEEFTHITDLNEFNGNQVAILAGWSIIPKLRKNYPEIELVEVEDTYKALSLLKLGAVDGFIDSVAILEFAVNQYFTEGLSIIQNVAPFDQGFETRFHIALTENYKVLIPIINRAIANIGKVEHELLLNRWLGDTVATQHRVIPHAVFYDLMASPSQYDSLVKTRTKAGDTYVYIQPVGASSPKEFLAITLPVSVLENQVMGQVIVATGISGLFMLPTLWFAWLSGIPISKQIRELKVETRKIQRQKYDSLQPVESRIREISQLSESVEELAEQLQTHEKQQDALLDSIVQIIARAIDDKSPYTAGHCNRVPVIASMLARAAEAETSGSLASFNFNNEQEKREFQLAAWLHDCGKITVPEHIVDKGTKLEANYNRLHEIRMRFEVIRRDITLTGFEKKASGEPDNQVELWMNEQYARLHEEFEFIASLNIGDKLVSEEDKTRLKQIGSQTWTRYFDDRIGLSPVEKDRLSISHTEQTLLKDLPEHKIPRYHPPCYDFGIKMKAPKYLSDLGEVYNLSISRGTLTAEDRYRINEHMVSGIKMLESLPFPDELKQVARLATTHHETLAGTGYPRQLTADELSTKERILAIADIFEALTAADRPYKKAFKLSKAIAIMEDMVKNQHIDGELFSLFIKNNLHINYAKRFLNPDQIDVEENT</sequence>
<dbReference type="CDD" id="cd01007">
    <property type="entry name" value="PBP2_BvgS_HisK_like"/>
    <property type="match status" value="1"/>
</dbReference>
<dbReference type="InterPro" id="IPR001638">
    <property type="entry name" value="Solute-binding_3/MltF_N"/>
</dbReference>
<protein>
    <recommendedName>
        <fullName evidence="6">HD-GYP domain-containing protein</fullName>
    </recommendedName>
</protein>
<dbReference type="PANTHER" id="PTHR45228:SF5">
    <property type="entry name" value="CYCLIC DI-GMP PHOSPHODIESTERASE VC_1348-RELATED"/>
    <property type="match status" value="1"/>
</dbReference>
<evidence type="ECO:0000256" key="1">
    <source>
        <dbReference type="SAM" id="Coils"/>
    </source>
</evidence>
<dbReference type="CDD" id="cd00077">
    <property type="entry name" value="HDc"/>
    <property type="match status" value="1"/>
</dbReference>
<dbReference type="AlphaFoldDB" id="E3BEN1"/>
<feature type="domain" description="HD-GYP" evidence="3">
    <location>
        <begin position="814"/>
        <end position="1024"/>
    </location>
</feature>
<evidence type="ECO:0000313" key="4">
    <source>
        <dbReference type="EMBL" id="EFP98398.1"/>
    </source>
</evidence>
<dbReference type="InterPro" id="IPR037522">
    <property type="entry name" value="HD_GYP_dom"/>
</dbReference>
<dbReference type="InterPro" id="IPR003660">
    <property type="entry name" value="HAMP_dom"/>
</dbReference>
<reference evidence="4 5" key="1">
    <citation type="journal article" date="2012" name="Int. J. Syst. Evol. Microbiol.">
        <title>Vibrio caribbeanicus sp. nov., isolated from the marine sponge Scleritoderma cyanea.</title>
        <authorList>
            <person name="Hoffmann M."/>
            <person name="Monday S.R."/>
            <person name="Allard M.W."/>
            <person name="Strain E.A."/>
            <person name="Whittaker P."/>
            <person name="Naum M."/>
            <person name="McCarthy P.J."/>
            <person name="Lopez J.V."/>
            <person name="Fischer M."/>
            <person name="Brown E.W."/>
        </authorList>
    </citation>
    <scope>NUCLEOTIDE SEQUENCE [LARGE SCALE GENOMIC DNA]</scope>
    <source>
        <strain evidence="4 5">ATCC BAA-2122</strain>
    </source>
</reference>
<dbReference type="SUPFAM" id="SSF53850">
    <property type="entry name" value="Periplasmic binding protein-like II"/>
    <property type="match status" value="1"/>
</dbReference>
<dbReference type="GO" id="GO:0008081">
    <property type="term" value="F:phosphoric diester hydrolase activity"/>
    <property type="evidence" value="ECO:0007669"/>
    <property type="project" value="UniProtKB-ARBA"/>
</dbReference>
<comment type="caution">
    <text evidence="4">The sequence shown here is derived from an EMBL/GenBank/DDBJ whole genome shotgun (WGS) entry which is preliminary data.</text>
</comment>
<name>E3BEN1_9VIBR</name>
<evidence type="ECO:0000313" key="5">
    <source>
        <dbReference type="Proteomes" id="UP000002943"/>
    </source>
</evidence>
<dbReference type="Pfam" id="PF13487">
    <property type="entry name" value="HD_5"/>
    <property type="match status" value="1"/>
</dbReference>
<dbReference type="Gene3D" id="6.10.340.10">
    <property type="match status" value="1"/>
</dbReference>
<dbReference type="Gene3D" id="3.40.190.10">
    <property type="entry name" value="Periplasmic binding protein-like II"/>
    <property type="match status" value="2"/>
</dbReference>
<dbReference type="PROSITE" id="PS50885">
    <property type="entry name" value="HAMP"/>
    <property type="match status" value="1"/>
</dbReference>
<feature type="domain" description="HAMP" evidence="2">
    <location>
        <begin position="603"/>
        <end position="656"/>
    </location>
</feature>
<dbReference type="GO" id="GO:0016020">
    <property type="term" value="C:membrane"/>
    <property type="evidence" value="ECO:0007669"/>
    <property type="project" value="InterPro"/>
</dbReference>
<dbReference type="InterPro" id="IPR052020">
    <property type="entry name" value="Cyclic_di-GMP/3'3'-cGAMP_PDE"/>
</dbReference>
<dbReference type="InterPro" id="IPR003607">
    <property type="entry name" value="HD/PDEase_dom"/>
</dbReference>
<dbReference type="PROSITE" id="PS51832">
    <property type="entry name" value="HD_GYP"/>
    <property type="match status" value="1"/>
</dbReference>
<dbReference type="SMART" id="SM00062">
    <property type="entry name" value="PBPb"/>
    <property type="match status" value="1"/>
</dbReference>
<keyword evidence="5" id="KW-1185">Reference proteome</keyword>
<feature type="coiled-coil region" evidence="1">
    <location>
        <begin position="630"/>
        <end position="664"/>
    </location>
</feature>
<dbReference type="EMBL" id="AEIU01000003">
    <property type="protein sequence ID" value="EFP98398.1"/>
    <property type="molecule type" value="Genomic_DNA"/>
</dbReference>
<dbReference type="OrthoDB" id="9764808at2"/>
<gene>
    <name evidence="4" type="ORF">VIBC2010_15834</name>
</gene>
<evidence type="ECO:0000259" key="3">
    <source>
        <dbReference type="PROSITE" id="PS51832"/>
    </source>
</evidence>
<dbReference type="Proteomes" id="UP000002943">
    <property type="component" value="Unassembled WGS sequence"/>
</dbReference>